<gene>
    <name evidence="2" type="ORF">B296_00015922</name>
</gene>
<proteinExistence type="predicted"/>
<dbReference type="EMBL" id="AMZH03013323">
    <property type="protein sequence ID" value="RRT49474.1"/>
    <property type="molecule type" value="Genomic_DNA"/>
</dbReference>
<evidence type="ECO:0000313" key="3">
    <source>
        <dbReference type="Proteomes" id="UP000287651"/>
    </source>
</evidence>
<keyword evidence="1" id="KW-0812">Transmembrane</keyword>
<accession>A0A426YCL4</accession>
<sequence>MEKPNSWIAHVEAFVDSARASNQQVAVFGLHPPFSFTNFKKLPLAFFPLPSLLVLVVMLGSSCWNFL</sequence>
<protein>
    <submittedName>
        <fullName evidence="2">Uncharacterized protein</fullName>
    </submittedName>
</protein>
<feature type="transmembrane region" description="Helical" evidence="1">
    <location>
        <begin position="44"/>
        <end position="66"/>
    </location>
</feature>
<dbReference type="AlphaFoldDB" id="A0A426YCL4"/>
<evidence type="ECO:0000313" key="2">
    <source>
        <dbReference type="EMBL" id="RRT49474.1"/>
    </source>
</evidence>
<evidence type="ECO:0000256" key="1">
    <source>
        <dbReference type="SAM" id="Phobius"/>
    </source>
</evidence>
<reference evidence="2 3" key="1">
    <citation type="journal article" date="2014" name="Agronomy (Basel)">
        <title>A Draft Genome Sequence for Ensete ventricosum, the Drought-Tolerant Tree Against Hunger.</title>
        <authorList>
            <person name="Harrison J."/>
            <person name="Moore K.A."/>
            <person name="Paszkiewicz K."/>
            <person name="Jones T."/>
            <person name="Grant M."/>
            <person name="Ambacheew D."/>
            <person name="Muzemil S."/>
            <person name="Studholme D.J."/>
        </authorList>
    </citation>
    <scope>NUCLEOTIDE SEQUENCE [LARGE SCALE GENOMIC DNA]</scope>
</reference>
<dbReference type="Proteomes" id="UP000287651">
    <property type="component" value="Unassembled WGS sequence"/>
</dbReference>
<name>A0A426YCL4_ENSVE</name>
<keyword evidence="1" id="KW-1133">Transmembrane helix</keyword>
<keyword evidence="1" id="KW-0472">Membrane</keyword>
<comment type="caution">
    <text evidence="2">The sequence shown here is derived from an EMBL/GenBank/DDBJ whole genome shotgun (WGS) entry which is preliminary data.</text>
</comment>
<organism evidence="2 3">
    <name type="scientific">Ensete ventricosum</name>
    <name type="common">Abyssinian banana</name>
    <name type="synonym">Musa ensete</name>
    <dbReference type="NCBI Taxonomy" id="4639"/>
    <lineage>
        <taxon>Eukaryota</taxon>
        <taxon>Viridiplantae</taxon>
        <taxon>Streptophyta</taxon>
        <taxon>Embryophyta</taxon>
        <taxon>Tracheophyta</taxon>
        <taxon>Spermatophyta</taxon>
        <taxon>Magnoliopsida</taxon>
        <taxon>Liliopsida</taxon>
        <taxon>Zingiberales</taxon>
        <taxon>Musaceae</taxon>
        <taxon>Ensete</taxon>
    </lineage>
</organism>